<reference evidence="1" key="1">
    <citation type="journal article" date="2023" name="G3 (Bethesda)">
        <title>A reference genome for the long-term kleptoplast-retaining sea slug Elysia crispata morphotype clarki.</title>
        <authorList>
            <person name="Eastman K.E."/>
            <person name="Pendleton A.L."/>
            <person name="Shaikh M.A."/>
            <person name="Suttiyut T."/>
            <person name="Ogas R."/>
            <person name="Tomko P."/>
            <person name="Gavelis G."/>
            <person name="Widhalm J.R."/>
            <person name="Wisecaver J.H."/>
        </authorList>
    </citation>
    <scope>NUCLEOTIDE SEQUENCE</scope>
    <source>
        <strain evidence="1">ECLA1</strain>
    </source>
</reference>
<accession>A0AAE0YXI3</accession>
<dbReference type="AlphaFoldDB" id="A0AAE0YXI3"/>
<organism evidence="1 2">
    <name type="scientific">Elysia crispata</name>
    <name type="common">lettuce slug</name>
    <dbReference type="NCBI Taxonomy" id="231223"/>
    <lineage>
        <taxon>Eukaryota</taxon>
        <taxon>Metazoa</taxon>
        <taxon>Spiralia</taxon>
        <taxon>Lophotrochozoa</taxon>
        <taxon>Mollusca</taxon>
        <taxon>Gastropoda</taxon>
        <taxon>Heterobranchia</taxon>
        <taxon>Euthyneura</taxon>
        <taxon>Panpulmonata</taxon>
        <taxon>Sacoglossa</taxon>
        <taxon>Placobranchoidea</taxon>
        <taxon>Plakobranchidae</taxon>
        <taxon>Elysia</taxon>
    </lineage>
</organism>
<gene>
    <name evidence="1" type="ORF">RRG08_017781</name>
</gene>
<sequence length="79" mass="8570">MAKPMRLVAAKNSGYGACRDIIAPDRTSLLEQPEAAIRSCPALRCPVASDRVRFEDQFCMKLPRQLHSIASGSTSCDCG</sequence>
<proteinExistence type="predicted"/>
<dbReference type="Proteomes" id="UP001283361">
    <property type="component" value="Unassembled WGS sequence"/>
</dbReference>
<dbReference type="EMBL" id="JAWDGP010005229">
    <property type="protein sequence ID" value="KAK3758725.1"/>
    <property type="molecule type" value="Genomic_DNA"/>
</dbReference>
<evidence type="ECO:0000313" key="1">
    <source>
        <dbReference type="EMBL" id="KAK3758725.1"/>
    </source>
</evidence>
<evidence type="ECO:0000313" key="2">
    <source>
        <dbReference type="Proteomes" id="UP001283361"/>
    </source>
</evidence>
<name>A0AAE0YXI3_9GAST</name>
<keyword evidence="2" id="KW-1185">Reference proteome</keyword>
<comment type="caution">
    <text evidence="1">The sequence shown here is derived from an EMBL/GenBank/DDBJ whole genome shotgun (WGS) entry which is preliminary data.</text>
</comment>
<protein>
    <submittedName>
        <fullName evidence="1">Uncharacterized protein</fullName>
    </submittedName>
</protein>